<evidence type="ECO:0000313" key="1">
    <source>
        <dbReference type="EMBL" id="QIN54526.1"/>
    </source>
</evidence>
<protein>
    <submittedName>
        <fullName evidence="1">Uncharacterized protein</fullName>
    </submittedName>
</protein>
<keyword evidence="2" id="KW-1185">Reference proteome</keyword>
<dbReference type="Proteomes" id="UP001224087">
    <property type="component" value="Segment"/>
</dbReference>
<gene>
    <name evidence="1" type="primary">ck401</name>
</gene>
<accession>A0A6G8MY22</accession>
<proteinExistence type="predicted"/>
<dbReference type="EMBL" id="MN873693">
    <property type="protein sequence ID" value="QIN54526.1"/>
    <property type="molecule type" value="Genomic_DNA"/>
</dbReference>
<name>A0A6G8MY22_9VIRU</name>
<sequence length="112" mass="13339">MLVLFIQVENVRDLDIFIKNAETKKQVGCLKRYYQKHLSRLEKCTDGDSFEEEAEVRHEIRIYPESCMFEWIERNPHPGYRLGRASYNNQQVTEVLLTLYLQKIPFICQVLA</sequence>
<evidence type="ECO:0000313" key="2">
    <source>
        <dbReference type="Proteomes" id="UP001224087"/>
    </source>
</evidence>
<organism evidence="1 2">
    <name type="scientific">Cedratvirus kamchatka</name>
    <dbReference type="NCBI Taxonomy" id="2716914"/>
    <lineage>
        <taxon>Viruses</taxon>
        <taxon>Pithoviruses</taxon>
        <taxon>Orthocedratvirinae</taxon>
        <taxon>Alphacedratvirus</taxon>
        <taxon>Alphacedratvirus rossiense</taxon>
    </lineage>
</organism>
<reference evidence="1" key="1">
    <citation type="submission" date="2019-12" db="EMBL/GenBank/DDBJ databases">
        <title>The DNA Methylation Landscape of Giant Viruses.</title>
        <authorList>
            <person name="Jeudy S."/>
            <person name="Rigou S."/>
            <person name="Alempic J.-M."/>
            <person name="Claverie J.-M."/>
            <person name="Abergel C."/>
            <person name="Legendre M."/>
        </authorList>
    </citation>
    <scope>NUCLEOTIDE SEQUENCE</scope>
    <source>
        <strain evidence="1">P4</strain>
    </source>
</reference>